<dbReference type="CDD" id="cd01335">
    <property type="entry name" value="Radical_SAM"/>
    <property type="match status" value="1"/>
</dbReference>
<dbReference type="GO" id="GO:0051539">
    <property type="term" value="F:4 iron, 4 sulfur cluster binding"/>
    <property type="evidence" value="ECO:0007669"/>
    <property type="project" value="UniProtKB-KW"/>
</dbReference>
<dbReference type="NCBIfam" id="TIGR00089">
    <property type="entry name" value="MiaB/RimO family radical SAM methylthiotransferase"/>
    <property type="match status" value="1"/>
</dbReference>
<evidence type="ECO:0000313" key="10">
    <source>
        <dbReference type="EMBL" id="PZO79927.1"/>
    </source>
</evidence>
<feature type="domain" description="Radical SAM core" evidence="9">
    <location>
        <begin position="125"/>
        <end position="357"/>
    </location>
</feature>
<gene>
    <name evidence="10" type="ORF">DI632_03160</name>
</gene>
<dbReference type="PROSITE" id="PS51449">
    <property type="entry name" value="MTTASE_N"/>
    <property type="match status" value="1"/>
</dbReference>
<dbReference type="InterPro" id="IPR013848">
    <property type="entry name" value="Methylthiotransferase_N"/>
</dbReference>
<dbReference type="AlphaFoldDB" id="A0A2W4ZEX6"/>
<dbReference type="InterPro" id="IPR038135">
    <property type="entry name" value="Methylthiotransferase_N_sf"/>
</dbReference>
<organism evidence="10 11">
    <name type="scientific">Sphingomonas hengshuiensis</name>
    <dbReference type="NCBI Taxonomy" id="1609977"/>
    <lineage>
        <taxon>Bacteria</taxon>
        <taxon>Pseudomonadati</taxon>
        <taxon>Pseudomonadota</taxon>
        <taxon>Alphaproteobacteria</taxon>
        <taxon>Sphingomonadales</taxon>
        <taxon>Sphingomonadaceae</taxon>
        <taxon>Sphingomonas</taxon>
    </lineage>
</organism>
<accession>A0A2W4ZEX6</accession>
<comment type="cofactor">
    <cofactor evidence="1">
        <name>[4Fe-4S] cluster</name>
        <dbReference type="ChEBI" id="CHEBI:49883"/>
    </cofactor>
</comment>
<dbReference type="PANTHER" id="PTHR11918">
    <property type="entry name" value="RADICAL SAM PROTEINS"/>
    <property type="match status" value="1"/>
</dbReference>
<evidence type="ECO:0000259" key="8">
    <source>
        <dbReference type="PROSITE" id="PS51449"/>
    </source>
</evidence>
<dbReference type="NCBIfam" id="TIGR01579">
    <property type="entry name" value="MiaB-like-C"/>
    <property type="match status" value="1"/>
</dbReference>
<dbReference type="InterPro" id="IPR020612">
    <property type="entry name" value="Methylthiotransferase_CS"/>
</dbReference>
<dbReference type="InterPro" id="IPR006638">
    <property type="entry name" value="Elp3/MiaA/NifB-like_rSAM"/>
</dbReference>
<keyword evidence="7" id="KW-0411">Iron-sulfur</keyword>
<keyword evidence="4" id="KW-0949">S-adenosyl-L-methionine</keyword>
<dbReference type="SFLD" id="SFLDG01082">
    <property type="entry name" value="B12-binding_domain_containing"/>
    <property type="match status" value="1"/>
</dbReference>
<dbReference type="InterPro" id="IPR005839">
    <property type="entry name" value="Methylthiotransferase"/>
</dbReference>
<dbReference type="InterPro" id="IPR007197">
    <property type="entry name" value="rSAM"/>
</dbReference>
<evidence type="ECO:0000256" key="5">
    <source>
        <dbReference type="ARBA" id="ARBA00022723"/>
    </source>
</evidence>
<proteinExistence type="predicted"/>
<keyword evidence="5" id="KW-0479">Metal-binding</keyword>
<dbReference type="Gene3D" id="3.80.30.20">
    <property type="entry name" value="tm_1862 like domain"/>
    <property type="match status" value="1"/>
</dbReference>
<dbReference type="InterPro" id="IPR023404">
    <property type="entry name" value="rSAM_horseshoe"/>
</dbReference>
<evidence type="ECO:0000313" key="11">
    <source>
        <dbReference type="Proteomes" id="UP000248614"/>
    </source>
</evidence>
<dbReference type="PANTHER" id="PTHR11918:SF45">
    <property type="entry name" value="THREONYLCARBAMOYLADENOSINE TRNA METHYLTHIOTRANSFERASE"/>
    <property type="match status" value="1"/>
</dbReference>
<evidence type="ECO:0000256" key="6">
    <source>
        <dbReference type="ARBA" id="ARBA00023004"/>
    </source>
</evidence>
<dbReference type="InterPro" id="IPR058240">
    <property type="entry name" value="rSAM_sf"/>
</dbReference>
<comment type="caution">
    <text evidence="10">The sequence shown here is derived from an EMBL/GenBank/DDBJ whole genome shotgun (WGS) entry which is preliminary data.</text>
</comment>
<evidence type="ECO:0000256" key="3">
    <source>
        <dbReference type="ARBA" id="ARBA00022679"/>
    </source>
</evidence>
<dbReference type="GO" id="GO:0035598">
    <property type="term" value="F:tRNA (N(6)-L-threonylcarbamoyladenosine(37)-C(2))-methylthiotransferase activity"/>
    <property type="evidence" value="ECO:0007669"/>
    <property type="project" value="TreeGrafter"/>
</dbReference>
<dbReference type="PROSITE" id="PS51918">
    <property type="entry name" value="RADICAL_SAM"/>
    <property type="match status" value="1"/>
</dbReference>
<dbReference type="Pfam" id="PF00919">
    <property type="entry name" value="UPF0004"/>
    <property type="match status" value="1"/>
</dbReference>
<dbReference type="Proteomes" id="UP000248614">
    <property type="component" value="Unassembled WGS sequence"/>
</dbReference>
<feature type="domain" description="MTTase N-terminal" evidence="8">
    <location>
        <begin position="5"/>
        <end position="105"/>
    </location>
</feature>
<name>A0A2W4ZEX6_9SPHN</name>
<evidence type="ECO:0000256" key="1">
    <source>
        <dbReference type="ARBA" id="ARBA00001966"/>
    </source>
</evidence>
<dbReference type="GO" id="GO:0046872">
    <property type="term" value="F:metal ion binding"/>
    <property type="evidence" value="ECO:0007669"/>
    <property type="project" value="UniProtKB-KW"/>
</dbReference>
<dbReference type="SMART" id="SM00729">
    <property type="entry name" value="Elp3"/>
    <property type="match status" value="1"/>
</dbReference>
<sequence length="411" mass="44026">MPSSCGPAIITLGCRLNTAESDAIRGIVGQCDLIVVNSCAVTNDAVAATRRAIRRARRERPGIELIVTGCAAQIDPASFAAMPEVTRVIGNSDKLNPAAWRSTAPVIVRDIARVLDTAPQMAEAFEGQTRAFVEVQNGCDHACTFCAIPAGRGPSRSATIDGVVEQVAGLIAAGHSEVVLTGVDLSSYGHDLPDTPVLGDLVAAIVARTSLRRLRLSSLDPAAIDDKLLELLTNEPRVMPHVHLSFQAGDDMVLKRMRRRHSRADAVHLVERLKSARPEIAIGADLIAGFPTEDDAMAANTLALIDDCAIVHAHVFPYSPRARTPAARMPQVFPPVARLRAQALRAAAARRHHDWLRQQVGTITDILVERPGTRGHSPGFAEVRLPPCPPGTIVTVRLTQLEGDQLIGMPL</sequence>
<keyword evidence="2" id="KW-0004">4Fe-4S</keyword>
<dbReference type="Gene3D" id="3.40.50.12160">
    <property type="entry name" value="Methylthiotransferase, N-terminal domain"/>
    <property type="match status" value="1"/>
</dbReference>
<evidence type="ECO:0000256" key="2">
    <source>
        <dbReference type="ARBA" id="ARBA00022485"/>
    </source>
</evidence>
<keyword evidence="6" id="KW-0408">Iron</keyword>
<evidence type="ECO:0000259" key="9">
    <source>
        <dbReference type="PROSITE" id="PS51918"/>
    </source>
</evidence>
<dbReference type="SFLD" id="SFLDS00029">
    <property type="entry name" value="Radical_SAM"/>
    <property type="match status" value="1"/>
</dbReference>
<keyword evidence="3 10" id="KW-0808">Transferase</keyword>
<evidence type="ECO:0000256" key="4">
    <source>
        <dbReference type="ARBA" id="ARBA00022691"/>
    </source>
</evidence>
<protein>
    <submittedName>
        <fullName evidence="10">tRNA (N(6)-L-threonylcarbamoyladenosine(37)-C(2))-methylthiotransferase MtaB</fullName>
    </submittedName>
</protein>
<dbReference type="InterPro" id="IPR006467">
    <property type="entry name" value="MiaB-like_bact"/>
</dbReference>
<evidence type="ECO:0000256" key="7">
    <source>
        <dbReference type="ARBA" id="ARBA00023014"/>
    </source>
</evidence>
<dbReference type="PROSITE" id="PS01278">
    <property type="entry name" value="MTTASE_RADICAL"/>
    <property type="match status" value="1"/>
</dbReference>
<dbReference type="EMBL" id="QFNF01000005">
    <property type="protein sequence ID" value="PZO79927.1"/>
    <property type="molecule type" value="Genomic_DNA"/>
</dbReference>
<dbReference type="Pfam" id="PF04055">
    <property type="entry name" value="Radical_SAM"/>
    <property type="match status" value="1"/>
</dbReference>
<dbReference type="SUPFAM" id="SSF102114">
    <property type="entry name" value="Radical SAM enzymes"/>
    <property type="match status" value="1"/>
</dbReference>
<reference evidence="10 11" key="1">
    <citation type="submission" date="2017-08" db="EMBL/GenBank/DDBJ databases">
        <title>Infants hospitalized years apart are colonized by the same room-sourced microbial strains.</title>
        <authorList>
            <person name="Brooks B."/>
            <person name="Olm M.R."/>
            <person name="Firek B.A."/>
            <person name="Baker R."/>
            <person name="Thomas B.C."/>
            <person name="Morowitz M.J."/>
            <person name="Banfield J.F."/>
        </authorList>
    </citation>
    <scope>NUCLEOTIDE SEQUENCE [LARGE SCALE GENOMIC DNA]</scope>
    <source>
        <strain evidence="10">S2_018_000_R3_110</strain>
    </source>
</reference>